<dbReference type="PANTHER" id="PTHR24348">
    <property type="entry name" value="SERINE/THREONINE-PROTEIN KINASE UNC-51-RELATED"/>
    <property type="match status" value="1"/>
</dbReference>
<comment type="catalytic activity">
    <reaction evidence="13">
        <text>L-seryl-[protein] + ATP = O-phospho-L-seryl-[protein] + ADP + H(+)</text>
        <dbReference type="Rhea" id="RHEA:17989"/>
        <dbReference type="Rhea" id="RHEA-COMP:9863"/>
        <dbReference type="Rhea" id="RHEA-COMP:11604"/>
        <dbReference type="ChEBI" id="CHEBI:15378"/>
        <dbReference type="ChEBI" id="CHEBI:29999"/>
        <dbReference type="ChEBI" id="CHEBI:30616"/>
        <dbReference type="ChEBI" id="CHEBI:83421"/>
        <dbReference type="ChEBI" id="CHEBI:456216"/>
        <dbReference type="EC" id="2.7.11.1"/>
    </reaction>
</comment>
<dbReference type="GO" id="GO:0005524">
    <property type="term" value="F:ATP binding"/>
    <property type="evidence" value="ECO:0007669"/>
    <property type="project" value="UniProtKB-KW"/>
</dbReference>
<feature type="region of interest" description="Disordered" evidence="14">
    <location>
        <begin position="376"/>
        <end position="435"/>
    </location>
</feature>
<sequence>MAALANIADLKELVRDSQLHATFRSKGGHHYIVHTRDGHRAKQTQEVWAHVKNLGQGGQGSVDLQVKQSHAQRKPQYRAVKCIRIPEAELGSNQDFYVRELEAIIKFSQIRYGELFVKTFGWFAQGNKLFIAMEYCPLGDLEKYLANECPNSRLPEDQVHEIASQVLDAVSRMHEENFAHRDLKPANILVQSHPPDAWVVKLGDFGISRRDQGVPETTTVRGTPRFMSPELLGFTDGNSRCSNLYAVDMWCLGETIFRILSGRPTFLNHADLCRFCLGQLEFPADILRDLHASEDAIDFLKSLIVNDPDNRLTAEGASAHAWIMTESNVSDLESTGNPRPWSIINHSFPGLALPSLPDMSTEASASWPAEGLTASKTMTESQNPMIRNPSRQSGSSEASASWTAAGLTSGKTAPENQTLTIRNAPSQYMTTTASASSTADFTPKFAQTIMDEQPKPSNNAQMPALWTWTDSSVPNPQATISSSSTLTPSRTRKGGGLTAKIKQSIPVATIDRMSSTEPSNKPGWKEYHELERAANSDFIDRKFDSAERKYAELARINKNFQPTFKTAPKLYLELKQAANEKVEKGLVEEAKQQYAELERFKHNHQSLPEDFTDDEILELIRLEAGVLFDKGSIHEACEAYNNLLRLSNHWLGIRDPVYFRDQHNYATILFELGRFSDAETVYSQALAGRRKALGPEHSDTLNTMHDTADTLRQTGQTGRAEELYREVIEIRSRLDDPKMLQSMEALVDMLLDGNNYARAQPVLMKIVEVKQKQKAEPEDIIKTLYQVAQGEERSPGGGQAKLVYENILSAREKALGAAHPLTVESRNHLSTFVKRQDENLRKSTAEYQTELQKSKQPAARDVETIISKPAAETSAGAKRPVRTARPATHTTRTPPVGTRPPRRVREVGGPARPEDGIDWVKYIEREEKKRSGLMAKLFKRY</sequence>
<dbReference type="InterPro" id="IPR011009">
    <property type="entry name" value="Kinase-like_dom_sf"/>
</dbReference>
<keyword evidence="6" id="KW-0547">Nucleotide-binding</keyword>
<feature type="compositionally biased region" description="Low complexity" evidence="14">
    <location>
        <begin position="883"/>
        <end position="896"/>
    </location>
</feature>
<dbReference type="OrthoDB" id="41200at2759"/>
<evidence type="ECO:0000256" key="7">
    <source>
        <dbReference type="ARBA" id="ARBA00022777"/>
    </source>
</evidence>
<proteinExistence type="predicted"/>
<evidence type="ECO:0000256" key="2">
    <source>
        <dbReference type="ARBA" id="ARBA00012513"/>
    </source>
</evidence>
<dbReference type="SUPFAM" id="SSF56112">
    <property type="entry name" value="Protein kinase-like (PK-like)"/>
    <property type="match status" value="1"/>
</dbReference>
<dbReference type="CDD" id="cd00180">
    <property type="entry name" value="PKc"/>
    <property type="match status" value="1"/>
</dbReference>
<dbReference type="EMBL" id="CABFOC020000050">
    <property type="protein sequence ID" value="CAH0054499.1"/>
    <property type="molecule type" value="Genomic_DNA"/>
</dbReference>
<keyword evidence="9" id="KW-0653">Protein transport</keyword>
<keyword evidence="7" id="KW-0418">Kinase</keyword>
<keyword evidence="17" id="KW-1185">Reference proteome</keyword>
<keyword evidence="4" id="KW-0723">Serine/threonine-protein kinase</keyword>
<dbReference type="GO" id="GO:0034045">
    <property type="term" value="C:phagophore assembly site membrane"/>
    <property type="evidence" value="ECO:0007669"/>
    <property type="project" value="UniProtKB-SubCell"/>
</dbReference>
<evidence type="ECO:0000256" key="4">
    <source>
        <dbReference type="ARBA" id="ARBA00022527"/>
    </source>
</evidence>
<dbReference type="PANTHER" id="PTHR24348:SF22">
    <property type="entry name" value="NON-SPECIFIC SERINE_THREONINE PROTEIN KINASE"/>
    <property type="match status" value="1"/>
</dbReference>
<gene>
    <name evidence="16" type="ORF">CSOL1703_00016564</name>
</gene>
<dbReference type="SUPFAM" id="SSF48452">
    <property type="entry name" value="TPR-like"/>
    <property type="match status" value="1"/>
</dbReference>
<evidence type="ECO:0000313" key="16">
    <source>
        <dbReference type="EMBL" id="CAH0054499.1"/>
    </source>
</evidence>
<evidence type="ECO:0000256" key="8">
    <source>
        <dbReference type="ARBA" id="ARBA00022840"/>
    </source>
</evidence>
<feature type="compositionally biased region" description="Polar residues" evidence="14">
    <location>
        <begin position="409"/>
        <end position="429"/>
    </location>
</feature>
<comment type="catalytic activity">
    <reaction evidence="12">
        <text>L-threonyl-[protein] + ATP = O-phospho-L-threonyl-[protein] + ADP + H(+)</text>
        <dbReference type="Rhea" id="RHEA:46608"/>
        <dbReference type="Rhea" id="RHEA-COMP:11060"/>
        <dbReference type="Rhea" id="RHEA-COMP:11605"/>
        <dbReference type="ChEBI" id="CHEBI:15378"/>
        <dbReference type="ChEBI" id="CHEBI:30013"/>
        <dbReference type="ChEBI" id="CHEBI:30616"/>
        <dbReference type="ChEBI" id="CHEBI:61977"/>
        <dbReference type="ChEBI" id="CHEBI:456216"/>
        <dbReference type="EC" id="2.7.11.1"/>
    </reaction>
</comment>
<feature type="compositionally biased region" description="Low complexity" evidence="14">
    <location>
        <begin position="390"/>
        <end position="405"/>
    </location>
</feature>
<accession>A0A9N9ZF68</accession>
<dbReference type="AlphaFoldDB" id="A0A9N9ZF68"/>
<dbReference type="PROSITE" id="PS50011">
    <property type="entry name" value="PROTEIN_KINASE_DOM"/>
    <property type="match status" value="1"/>
</dbReference>
<dbReference type="Pfam" id="PF00069">
    <property type="entry name" value="Pkinase"/>
    <property type="match status" value="1"/>
</dbReference>
<dbReference type="InterPro" id="IPR008271">
    <property type="entry name" value="Ser/Thr_kinase_AS"/>
</dbReference>
<feature type="domain" description="Protein kinase" evidence="15">
    <location>
        <begin position="48"/>
        <end position="323"/>
    </location>
</feature>
<evidence type="ECO:0000256" key="13">
    <source>
        <dbReference type="ARBA" id="ARBA00048679"/>
    </source>
</evidence>
<dbReference type="GO" id="GO:0005829">
    <property type="term" value="C:cytosol"/>
    <property type="evidence" value="ECO:0007669"/>
    <property type="project" value="TreeGrafter"/>
</dbReference>
<evidence type="ECO:0000256" key="14">
    <source>
        <dbReference type="SAM" id="MobiDB-lite"/>
    </source>
</evidence>
<evidence type="ECO:0000259" key="15">
    <source>
        <dbReference type="PROSITE" id="PS50011"/>
    </source>
</evidence>
<protein>
    <recommendedName>
        <fullName evidence="2">non-specific serine/threonine protein kinase</fullName>
        <ecNumber evidence="2">2.7.11.1</ecNumber>
    </recommendedName>
    <alternativeName>
        <fullName evidence="11">Autophagy-related protein 1</fullName>
    </alternativeName>
</protein>
<dbReference type="GO" id="GO:0004674">
    <property type="term" value="F:protein serine/threonine kinase activity"/>
    <property type="evidence" value="ECO:0007669"/>
    <property type="project" value="UniProtKB-KW"/>
</dbReference>
<dbReference type="PROSITE" id="PS00108">
    <property type="entry name" value="PROTEIN_KINASE_ST"/>
    <property type="match status" value="1"/>
</dbReference>
<feature type="region of interest" description="Disordered" evidence="14">
    <location>
        <begin position="476"/>
        <end position="499"/>
    </location>
</feature>
<keyword evidence="8" id="KW-0067">ATP-binding</keyword>
<keyword evidence="3" id="KW-0813">Transport</keyword>
<feature type="region of interest" description="Disordered" evidence="14">
    <location>
        <begin position="870"/>
        <end position="915"/>
    </location>
</feature>
<dbReference type="GO" id="GO:0005776">
    <property type="term" value="C:autophagosome"/>
    <property type="evidence" value="ECO:0007669"/>
    <property type="project" value="TreeGrafter"/>
</dbReference>
<evidence type="ECO:0000313" key="17">
    <source>
        <dbReference type="Proteomes" id="UP000775872"/>
    </source>
</evidence>
<reference evidence="16 17" key="2">
    <citation type="submission" date="2021-10" db="EMBL/GenBank/DDBJ databases">
        <authorList>
            <person name="Piombo E."/>
        </authorList>
    </citation>
    <scope>NUCLEOTIDE SEQUENCE [LARGE SCALE GENOMIC DNA]</scope>
</reference>
<evidence type="ECO:0000256" key="5">
    <source>
        <dbReference type="ARBA" id="ARBA00022679"/>
    </source>
</evidence>
<dbReference type="GO" id="GO:0015031">
    <property type="term" value="P:protein transport"/>
    <property type="evidence" value="ECO:0007669"/>
    <property type="project" value="UniProtKB-KW"/>
</dbReference>
<evidence type="ECO:0000256" key="11">
    <source>
        <dbReference type="ARBA" id="ARBA00030237"/>
    </source>
</evidence>
<feature type="compositionally biased region" description="Low complexity" evidence="14">
    <location>
        <begin position="479"/>
        <end position="489"/>
    </location>
</feature>
<reference evidence="17" key="1">
    <citation type="submission" date="2019-06" db="EMBL/GenBank/DDBJ databases">
        <authorList>
            <person name="Broberg M."/>
        </authorList>
    </citation>
    <scope>NUCLEOTIDE SEQUENCE [LARGE SCALE GENOMIC DNA]</scope>
</reference>
<keyword evidence="10" id="KW-0072">Autophagy</keyword>
<dbReference type="EC" id="2.7.11.1" evidence="2"/>
<evidence type="ECO:0000256" key="12">
    <source>
        <dbReference type="ARBA" id="ARBA00047899"/>
    </source>
</evidence>
<dbReference type="Gene3D" id="1.25.40.10">
    <property type="entry name" value="Tetratricopeptide repeat domain"/>
    <property type="match status" value="1"/>
</dbReference>
<dbReference type="Gene3D" id="1.10.510.10">
    <property type="entry name" value="Transferase(Phosphotransferase) domain 1"/>
    <property type="match status" value="1"/>
</dbReference>
<name>A0A9N9ZF68_9HYPO</name>
<dbReference type="InterPro" id="IPR000719">
    <property type="entry name" value="Prot_kinase_dom"/>
</dbReference>
<keyword evidence="5" id="KW-0808">Transferase</keyword>
<evidence type="ECO:0000256" key="9">
    <source>
        <dbReference type="ARBA" id="ARBA00022927"/>
    </source>
</evidence>
<evidence type="ECO:0000256" key="6">
    <source>
        <dbReference type="ARBA" id="ARBA00022741"/>
    </source>
</evidence>
<dbReference type="InterPro" id="IPR011990">
    <property type="entry name" value="TPR-like_helical_dom_sf"/>
</dbReference>
<evidence type="ECO:0000256" key="1">
    <source>
        <dbReference type="ARBA" id="ARBA00004623"/>
    </source>
</evidence>
<comment type="caution">
    <text evidence="16">The sequence shown here is derived from an EMBL/GenBank/DDBJ whole genome shotgun (WGS) entry which is preliminary data.</text>
</comment>
<dbReference type="GO" id="GO:0000045">
    <property type="term" value="P:autophagosome assembly"/>
    <property type="evidence" value="ECO:0007669"/>
    <property type="project" value="TreeGrafter"/>
</dbReference>
<organism evidence="16 17">
    <name type="scientific">Clonostachys solani</name>
    <dbReference type="NCBI Taxonomy" id="160281"/>
    <lineage>
        <taxon>Eukaryota</taxon>
        <taxon>Fungi</taxon>
        <taxon>Dikarya</taxon>
        <taxon>Ascomycota</taxon>
        <taxon>Pezizomycotina</taxon>
        <taxon>Sordariomycetes</taxon>
        <taxon>Hypocreomycetidae</taxon>
        <taxon>Hypocreales</taxon>
        <taxon>Bionectriaceae</taxon>
        <taxon>Clonostachys</taxon>
    </lineage>
</organism>
<evidence type="ECO:0000256" key="10">
    <source>
        <dbReference type="ARBA" id="ARBA00023006"/>
    </source>
</evidence>
<dbReference type="InterPro" id="IPR045269">
    <property type="entry name" value="Atg1-like"/>
</dbReference>
<comment type="subcellular location">
    <subcellularLocation>
        <location evidence="1">Preautophagosomal structure membrane</location>
        <topology evidence="1">Peripheral membrane protein</topology>
    </subcellularLocation>
</comment>
<feature type="compositionally biased region" description="Polar residues" evidence="14">
    <location>
        <begin position="376"/>
        <end position="385"/>
    </location>
</feature>
<dbReference type="GO" id="GO:0010506">
    <property type="term" value="P:regulation of autophagy"/>
    <property type="evidence" value="ECO:0007669"/>
    <property type="project" value="InterPro"/>
</dbReference>
<dbReference type="Proteomes" id="UP000775872">
    <property type="component" value="Unassembled WGS sequence"/>
</dbReference>
<evidence type="ECO:0000256" key="3">
    <source>
        <dbReference type="ARBA" id="ARBA00022448"/>
    </source>
</evidence>
<dbReference type="SMART" id="SM00220">
    <property type="entry name" value="S_TKc"/>
    <property type="match status" value="1"/>
</dbReference>
<dbReference type="Pfam" id="PF13424">
    <property type="entry name" value="TPR_12"/>
    <property type="match status" value="1"/>
</dbReference>